<feature type="compositionally biased region" description="Basic and acidic residues" evidence="1">
    <location>
        <begin position="1"/>
        <end position="10"/>
    </location>
</feature>
<dbReference type="AlphaFoldDB" id="A0A8H6XRK0"/>
<evidence type="ECO:0000313" key="2">
    <source>
        <dbReference type="EMBL" id="KAF7345171.1"/>
    </source>
</evidence>
<keyword evidence="3" id="KW-1185">Reference proteome</keyword>
<comment type="caution">
    <text evidence="2">The sequence shown here is derived from an EMBL/GenBank/DDBJ whole genome shotgun (WGS) entry which is preliminary data.</text>
</comment>
<reference evidence="2" key="1">
    <citation type="submission" date="2020-05" db="EMBL/GenBank/DDBJ databases">
        <title>Mycena genomes resolve the evolution of fungal bioluminescence.</title>
        <authorList>
            <person name="Tsai I.J."/>
        </authorList>
    </citation>
    <scope>NUCLEOTIDE SEQUENCE</scope>
    <source>
        <strain evidence="2">160909Yilan</strain>
    </source>
</reference>
<evidence type="ECO:0000313" key="3">
    <source>
        <dbReference type="Proteomes" id="UP000623467"/>
    </source>
</evidence>
<feature type="region of interest" description="Disordered" evidence="1">
    <location>
        <begin position="160"/>
        <end position="259"/>
    </location>
</feature>
<gene>
    <name evidence="2" type="ORF">MSAN_01893400</name>
</gene>
<feature type="region of interest" description="Disordered" evidence="1">
    <location>
        <begin position="1"/>
        <end position="23"/>
    </location>
</feature>
<dbReference type="EMBL" id="JACAZH010000020">
    <property type="protein sequence ID" value="KAF7345171.1"/>
    <property type="molecule type" value="Genomic_DNA"/>
</dbReference>
<name>A0A8H6XRK0_9AGAR</name>
<accession>A0A8H6XRK0</accession>
<feature type="compositionally biased region" description="Basic and acidic residues" evidence="1">
    <location>
        <begin position="247"/>
        <end position="259"/>
    </location>
</feature>
<organism evidence="2 3">
    <name type="scientific">Mycena sanguinolenta</name>
    <dbReference type="NCBI Taxonomy" id="230812"/>
    <lineage>
        <taxon>Eukaryota</taxon>
        <taxon>Fungi</taxon>
        <taxon>Dikarya</taxon>
        <taxon>Basidiomycota</taxon>
        <taxon>Agaricomycotina</taxon>
        <taxon>Agaricomycetes</taxon>
        <taxon>Agaricomycetidae</taxon>
        <taxon>Agaricales</taxon>
        <taxon>Marasmiineae</taxon>
        <taxon>Mycenaceae</taxon>
        <taxon>Mycena</taxon>
    </lineage>
</organism>
<proteinExistence type="predicted"/>
<feature type="compositionally biased region" description="Low complexity" evidence="1">
    <location>
        <begin position="231"/>
        <end position="244"/>
    </location>
</feature>
<evidence type="ECO:0000256" key="1">
    <source>
        <dbReference type="SAM" id="MobiDB-lite"/>
    </source>
</evidence>
<dbReference type="Proteomes" id="UP000623467">
    <property type="component" value="Unassembled WGS sequence"/>
</dbReference>
<feature type="compositionally biased region" description="Polar residues" evidence="1">
    <location>
        <begin position="219"/>
        <end position="230"/>
    </location>
</feature>
<protein>
    <submittedName>
        <fullName evidence="2">Uncharacterized protein</fullName>
    </submittedName>
</protein>
<sequence>MRPKKAREVSLEDFAQETSRGEEQETCLVEASLCLSGPSPSFFGIPSTSPLPLSHHRVDDEEDNIDIEPPRLDVGRRVFLIDRSCHIRLKRSSATAPAAARSRLSVLTARRTHEKLQRSCLPALPLAGVQWHTCRFHFGQVLHRVRGVSYPGPFDTLHYGTARGAGRSEIRRGGRSSSTLQRARRCAGTPSSTVPRRSQGRRARRAHDDEGVPPLDESSPASEFSSDPQQSSTAHTSSGSSCAGRGTARDEDVHGDGRREWMAGSKGLRAAAHLAGVSAPPAVGMKGCGFGAGLSRRVSDHQASLARRLLHVRRVVSPLHFALRAGPVVSGMSPAPACAAALASCANVVIDVALALVVADPSLLPLFAAPPVGMAGGAGYSGEKRCRDMDYPRRGGAPRAPCREGRAAGRHLLPAPSALPSSTLWTWTAEARDIYYLCDTA</sequence>